<dbReference type="InterPro" id="IPR050300">
    <property type="entry name" value="GDXG_lipolytic_enzyme"/>
</dbReference>
<dbReference type="KEGG" id="bfu:BCIN_04g03460"/>
<dbReference type="Proteomes" id="UP000001798">
    <property type="component" value="Chromosome 4"/>
</dbReference>
<name>A0A384JEY4_BOTFB</name>
<accession>A0A384JEY4</accession>
<feature type="chain" id="PRO_5017037737" description="Alpha/beta hydrolase fold-3 domain-containing protein" evidence="2">
    <location>
        <begin position="20"/>
        <end position="332"/>
    </location>
</feature>
<reference evidence="4 5" key="2">
    <citation type="journal article" date="2012" name="Eukaryot. Cell">
        <title>Genome update of Botrytis cinerea strains B05.10 and T4.</title>
        <authorList>
            <person name="Staats M."/>
            <person name="van Kan J.A."/>
        </authorList>
    </citation>
    <scope>NUCLEOTIDE SEQUENCE [LARGE SCALE GENOMIC DNA]</scope>
    <source>
        <strain evidence="4 5">B05.10</strain>
    </source>
</reference>
<evidence type="ECO:0000313" key="4">
    <source>
        <dbReference type="EMBL" id="ATZ49163.1"/>
    </source>
</evidence>
<gene>
    <name evidence="4" type="ORF">BCIN_04g03460</name>
</gene>
<feature type="domain" description="Alpha/beta hydrolase fold-3" evidence="3">
    <location>
        <begin position="77"/>
        <end position="298"/>
    </location>
</feature>
<keyword evidence="5" id="KW-1185">Reference proteome</keyword>
<dbReference type="VEuPathDB" id="FungiDB:Bcin04g03460"/>
<protein>
    <recommendedName>
        <fullName evidence="3">Alpha/beta hydrolase fold-3 domain-containing protein</fullName>
    </recommendedName>
</protein>
<sequence>MSLPRILLTLLVKTIRFLANTFAPVILRYIYRTPPHPATYTLKIHTTLLPASPGTLTLHIYQPHGHRISKNDPLPCILNFHGGGFVIGNPTDDSLWCHTVSTLQNCIVISASYRLAPEYPFPTGPYDACDALLYLFSHAEELGIDAENIVLSGFSAGGSLCFGVPLLLEDLKDRGVVKDRNWNVKGIMAWYPGFDSTISRSEKKMRMKDPSLSLPPWLTSIFDQSYKPEYLNIDRRHKLLSAGLQSREVLEKGLPRKMRIVTCEHDMLCREAEDFVERLKGWGWNVDLECVMGVRHGWDKFPRAKPDPREFYGRAGEWLRREVWGGDEESGY</sequence>
<dbReference type="GeneID" id="5427421"/>
<dbReference type="Pfam" id="PF07859">
    <property type="entry name" value="Abhydrolase_3"/>
    <property type="match status" value="1"/>
</dbReference>
<evidence type="ECO:0000259" key="3">
    <source>
        <dbReference type="Pfam" id="PF07859"/>
    </source>
</evidence>
<reference evidence="4 5" key="1">
    <citation type="journal article" date="2011" name="PLoS Genet.">
        <title>Genomic analysis of the necrotrophic fungal pathogens Sclerotinia sclerotiorum and Botrytis cinerea.</title>
        <authorList>
            <person name="Amselem J."/>
            <person name="Cuomo C.A."/>
            <person name="van Kan J.A."/>
            <person name="Viaud M."/>
            <person name="Benito E.P."/>
            <person name="Couloux A."/>
            <person name="Coutinho P.M."/>
            <person name="de Vries R.P."/>
            <person name="Dyer P.S."/>
            <person name="Fillinger S."/>
            <person name="Fournier E."/>
            <person name="Gout L."/>
            <person name="Hahn M."/>
            <person name="Kohn L."/>
            <person name="Lapalu N."/>
            <person name="Plummer K.M."/>
            <person name="Pradier J.M."/>
            <person name="Quevillon E."/>
            <person name="Sharon A."/>
            <person name="Simon A."/>
            <person name="ten Have A."/>
            <person name="Tudzynski B."/>
            <person name="Tudzynski P."/>
            <person name="Wincker P."/>
            <person name="Andrew M."/>
            <person name="Anthouard V."/>
            <person name="Beever R.E."/>
            <person name="Beffa R."/>
            <person name="Benoit I."/>
            <person name="Bouzid O."/>
            <person name="Brault B."/>
            <person name="Chen Z."/>
            <person name="Choquer M."/>
            <person name="Collemare J."/>
            <person name="Cotton P."/>
            <person name="Danchin E.G."/>
            <person name="Da Silva C."/>
            <person name="Gautier A."/>
            <person name="Giraud C."/>
            <person name="Giraud T."/>
            <person name="Gonzalez C."/>
            <person name="Grossetete S."/>
            <person name="Guldener U."/>
            <person name="Henrissat B."/>
            <person name="Howlett B.J."/>
            <person name="Kodira C."/>
            <person name="Kretschmer M."/>
            <person name="Lappartient A."/>
            <person name="Leroch M."/>
            <person name="Levis C."/>
            <person name="Mauceli E."/>
            <person name="Neuveglise C."/>
            <person name="Oeser B."/>
            <person name="Pearson M."/>
            <person name="Poulain J."/>
            <person name="Poussereau N."/>
            <person name="Quesneville H."/>
            <person name="Rascle C."/>
            <person name="Schumacher J."/>
            <person name="Segurens B."/>
            <person name="Sexton A."/>
            <person name="Silva E."/>
            <person name="Sirven C."/>
            <person name="Soanes D.M."/>
            <person name="Talbot N.J."/>
            <person name="Templeton M."/>
            <person name="Yandava C."/>
            <person name="Yarden O."/>
            <person name="Zeng Q."/>
            <person name="Rollins J.A."/>
            <person name="Lebrun M.H."/>
            <person name="Dickman M."/>
        </authorList>
    </citation>
    <scope>NUCLEOTIDE SEQUENCE [LARGE SCALE GENOMIC DNA]</scope>
    <source>
        <strain evidence="4 5">B05.10</strain>
    </source>
</reference>
<dbReference type="PANTHER" id="PTHR48081:SF8">
    <property type="entry name" value="ALPHA_BETA HYDROLASE FOLD-3 DOMAIN-CONTAINING PROTEIN-RELATED"/>
    <property type="match status" value="1"/>
</dbReference>
<evidence type="ECO:0000313" key="5">
    <source>
        <dbReference type="Proteomes" id="UP000001798"/>
    </source>
</evidence>
<dbReference type="GO" id="GO:0016787">
    <property type="term" value="F:hydrolase activity"/>
    <property type="evidence" value="ECO:0007669"/>
    <property type="project" value="UniProtKB-KW"/>
</dbReference>
<reference evidence="4 5" key="3">
    <citation type="journal article" date="2017" name="Mol. Plant Pathol.">
        <title>A gapless genome sequence of the fungus Botrytis cinerea.</title>
        <authorList>
            <person name="Van Kan J.A."/>
            <person name="Stassen J.H."/>
            <person name="Mosbach A."/>
            <person name="Van Der Lee T.A."/>
            <person name="Faino L."/>
            <person name="Farmer A.D."/>
            <person name="Papasotiriou D.G."/>
            <person name="Zhou S."/>
            <person name="Seidl M.F."/>
            <person name="Cottam E."/>
            <person name="Edel D."/>
            <person name="Hahn M."/>
            <person name="Schwartz D.C."/>
            <person name="Dietrich R.A."/>
            <person name="Widdison S."/>
            <person name="Scalliet G."/>
        </authorList>
    </citation>
    <scope>NUCLEOTIDE SEQUENCE [LARGE SCALE GENOMIC DNA]</scope>
    <source>
        <strain evidence="4 5">B05.10</strain>
    </source>
</reference>
<dbReference type="InterPro" id="IPR029058">
    <property type="entry name" value="AB_hydrolase_fold"/>
</dbReference>
<dbReference type="Gene3D" id="3.40.50.1820">
    <property type="entry name" value="alpha/beta hydrolase"/>
    <property type="match status" value="1"/>
</dbReference>
<dbReference type="PANTHER" id="PTHR48081">
    <property type="entry name" value="AB HYDROLASE SUPERFAMILY PROTEIN C4A8.06C"/>
    <property type="match status" value="1"/>
</dbReference>
<keyword evidence="1" id="KW-0378">Hydrolase</keyword>
<evidence type="ECO:0000256" key="1">
    <source>
        <dbReference type="ARBA" id="ARBA00022801"/>
    </source>
</evidence>
<proteinExistence type="predicted"/>
<dbReference type="AlphaFoldDB" id="A0A384JEY4"/>
<dbReference type="InterPro" id="IPR013094">
    <property type="entry name" value="AB_hydrolase_3"/>
</dbReference>
<feature type="signal peptide" evidence="2">
    <location>
        <begin position="1"/>
        <end position="19"/>
    </location>
</feature>
<keyword evidence="2" id="KW-0732">Signal</keyword>
<dbReference type="EMBL" id="CP009808">
    <property type="protein sequence ID" value="ATZ49163.1"/>
    <property type="molecule type" value="Genomic_DNA"/>
</dbReference>
<evidence type="ECO:0000256" key="2">
    <source>
        <dbReference type="SAM" id="SignalP"/>
    </source>
</evidence>
<dbReference type="RefSeq" id="XP_001546951.1">
    <property type="nucleotide sequence ID" value="XM_001546901.2"/>
</dbReference>
<dbReference type="OMA" id="WACAVMT"/>
<dbReference type="SUPFAM" id="SSF53474">
    <property type="entry name" value="alpha/beta-Hydrolases"/>
    <property type="match status" value="1"/>
</dbReference>
<dbReference type="OrthoDB" id="408631at2759"/>
<organism evidence="4 5">
    <name type="scientific">Botryotinia fuckeliana (strain B05.10)</name>
    <name type="common">Noble rot fungus</name>
    <name type="synonym">Botrytis cinerea</name>
    <dbReference type="NCBI Taxonomy" id="332648"/>
    <lineage>
        <taxon>Eukaryota</taxon>
        <taxon>Fungi</taxon>
        <taxon>Dikarya</taxon>
        <taxon>Ascomycota</taxon>
        <taxon>Pezizomycotina</taxon>
        <taxon>Leotiomycetes</taxon>
        <taxon>Helotiales</taxon>
        <taxon>Sclerotiniaceae</taxon>
        <taxon>Botrytis</taxon>
    </lineage>
</organism>